<evidence type="ECO:0000313" key="5">
    <source>
        <dbReference type="Proteomes" id="UP001164746"/>
    </source>
</evidence>
<accession>A0ABY7G4Z6</accession>
<dbReference type="InterPro" id="IPR036291">
    <property type="entry name" value="NAD(P)-bd_dom_sf"/>
</dbReference>
<name>A0ABY7G4Z6_MYAAR</name>
<dbReference type="PRINTS" id="PR00081">
    <property type="entry name" value="GDHRDH"/>
</dbReference>
<evidence type="ECO:0000256" key="2">
    <source>
        <dbReference type="ARBA" id="ARBA00012948"/>
    </source>
</evidence>
<organism evidence="4 5">
    <name type="scientific">Mya arenaria</name>
    <name type="common">Soft-shell clam</name>
    <dbReference type="NCBI Taxonomy" id="6604"/>
    <lineage>
        <taxon>Eukaryota</taxon>
        <taxon>Metazoa</taxon>
        <taxon>Spiralia</taxon>
        <taxon>Lophotrochozoa</taxon>
        <taxon>Mollusca</taxon>
        <taxon>Bivalvia</taxon>
        <taxon>Autobranchia</taxon>
        <taxon>Heteroconchia</taxon>
        <taxon>Euheterodonta</taxon>
        <taxon>Imparidentia</taxon>
        <taxon>Neoheterodontei</taxon>
        <taxon>Myida</taxon>
        <taxon>Myoidea</taxon>
        <taxon>Myidae</taxon>
        <taxon>Mya</taxon>
    </lineage>
</organism>
<dbReference type="EC" id="1.1.1.100" evidence="2"/>
<dbReference type="PANTHER" id="PTHR42879">
    <property type="entry name" value="3-OXOACYL-(ACYL-CARRIER-PROTEIN) REDUCTASE"/>
    <property type="match status" value="1"/>
</dbReference>
<comment type="similarity">
    <text evidence="1">Belongs to the short-chain dehydrogenases/reductases (SDR) family.</text>
</comment>
<proteinExistence type="inferred from homology"/>
<evidence type="ECO:0000256" key="1">
    <source>
        <dbReference type="ARBA" id="ARBA00006484"/>
    </source>
</evidence>
<dbReference type="InterPro" id="IPR050259">
    <property type="entry name" value="SDR"/>
</dbReference>
<dbReference type="EMBL" id="CP111026">
    <property type="protein sequence ID" value="WAR28574.1"/>
    <property type="molecule type" value="Genomic_DNA"/>
</dbReference>
<comment type="catalytic activity">
    <reaction evidence="3">
        <text>a (3R)-hydroxyacyl-[ACP] + NADP(+) = a 3-oxoacyl-[ACP] + NADPH + H(+)</text>
        <dbReference type="Rhea" id="RHEA:17397"/>
        <dbReference type="Rhea" id="RHEA-COMP:9916"/>
        <dbReference type="Rhea" id="RHEA-COMP:9945"/>
        <dbReference type="ChEBI" id="CHEBI:15378"/>
        <dbReference type="ChEBI" id="CHEBI:57783"/>
        <dbReference type="ChEBI" id="CHEBI:58349"/>
        <dbReference type="ChEBI" id="CHEBI:78776"/>
        <dbReference type="ChEBI" id="CHEBI:78827"/>
        <dbReference type="EC" id="1.1.1.100"/>
    </reaction>
</comment>
<gene>
    <name evidence="4" type="ORF">MAR_014278</name>
</gene>
<keyword evidence="5" id="KW-1185">Reference proteome</keyword>
<dbReference type="InterPro" id="IPR002347">
    <property type="entry name" value="SDR_fam"/>
</dbReference>
<reference evidence="4" key="1">
    <citation type="submission" date="2022-11" db="EMBL/GenBank/DDBJ databases">
        <title>Centuries of genome instability and evolution in soft-shell clam transmissible cancer (bioRxiv).</title>
        <authorList>
            <person name="Hart S.F.M."/>
            <person name="Yonemitsu M.A."/>
            <person name="Giersch R.M."/>
            <person name="Beal B.F."/>
            <person name="Arriagada G."/>
            <person name="Davis B.W."/>
            <person name="Ostrander E.A."/>
            <person name="Goff S.P."/>
            <person name="Metzger M.J."/>
        </authorList>
    </citation>
    <scope>NUCLEOTIDE SEQUENCE</scope>
    <source>
        <strain evidence="4">MELC-2E11</strain>
        <tissue evidence="4">Siphon/mantle</tissue>
    </source>
</reference>
<dbReference type="Proteomes" id="UP001164746">
    <property type="component" value="Chromosome 15"/>
</dbReference>
<dbReference type="PANTHER" id="PTHR42879:SF2">
    <property type="entry name" value="3-OXOACYL-[ACYL-CARRIER-PROTEIN] REDUCTASE FABG"/>
    <property type="match status" value="1"/>
</dbReference>
<dbReference type="Pfam" id="PF00106">
    <property type="entry name" value="adh_short"/>
    <property type="match status" value="1"/>
</dbReference>
<dbReference type="Gene3D" id="3.40.50.720">
    <property type="entry name" value="NAD(P)-binding Rossmann-like Domain"/>
    <property type="match status" value="1"/>
</dbReference>
<dbReference type="SUPFAM" id="SSF51735">
    <property type="entry name" value="NAD(P)-binding Rossmann-fold domains"/>
    <property type="match status" value="1"/>
</dbReference>
<evidence type="ECO:0000313" key="4">
    <source>
        <dbReference type="EMBL" id="WAR28574.1"/>
    </source>
</evidence>
<sequence length="104" mass="10930">MLVASRPRTFWITHLTVSLFRDSSFSKVARTGPGPWVTLPSAAGWGRIVNTSSEMGIVSAPGNVPYGCVKAGLIAVAKGAALEEAEYGVTCNAICPGFVETDRT</sequence>
<evidence type="ECO:0000256" key="3">
    <source>
        <dbReference type="ARBA" id="ARBA00048508"/>
    </source>
</evidence>
<protein>
    <recommendedName>
        <fullName evidence="2">3-oxoacyl-[acyl-carrier-protein] reductase</fullName>
        <ecNumber evidence="2">1.1.1.100</ecNumber>
    </recommendedName>
</protein>